<evidence type="ECO:0000313" key="14">
    <source>
        <dbReference type="Proteomes" id="UP000092445"/>
    </source>
</evidence>
<comment type="pathway">
    <text evidence="2">Cofactor biosynthesis; NAD(+) biosynthesis; deamido-NAD(+) from nicotinate D-ribonucleotide: step 1/1.</text>
</comment>
<evidence type="ECO:0000256" key="1">
    <source>
        <dbReference type="ARBA" id="ARBA00004658"/>
    </source>
</evidence>
<evidence type="ECO:0000256" key="5">
    <source>
        <dbReference type="ARBA" id="ARBA00022679"/>
    </source>
</evidence>
<dbReference type="InterPro" id="IPR045094">
    <property type="entry name" value="NMNAT_euk"/>
</dbReference>
<evidence type="ECO:0000256" key="6">
    <source>
        <dbReference type="ARBA" id="ARBA00022695"/>
    </source>
</evidence>
<name>A0A1A9ZDT5_GLOPL</name>
<protein>
    <recommendedName>
        <fullName evidence="12">Cytidyltransferase-like domain-containing protein</fullName>
    </recommendedName>
</protein>
<evidence type="ECO:0000256" key="7">
    <source>
        <dbReference type="ARBA" id="ARBA00022741"/>
    </source>
</evidence>
<dbReference type="GO" id="GO:0004515">
    <property type="term" value="F:nicotinate-nucleotide adenylyltransferase activity"/>
    <property type="evidence" value="ECO:0007669"/>
    <property type="project" value="UniProtKB-EC"/>
</dbReference>
<keyword evidence="9" id="KW-0520">NAD</keyword>
<keyword evidence="5" id="KW-0808">Transferase</keyword>
<dbReference type="VEuPathDB" id="VectorBase:GPAI011623"/>
<keyword evidence="14" id="KW-1185">Reference proteome</keyword>
<comment type="similarity">
    <text evidence="3">Belongs to the eukaryotic NMN adenylyltransferase family.</text>
</comment>
<evidence type="ECO:0000256" key="3">
    <source>
        <dbReference type="ARBA" id="ARBA00007064"/>
    </source>
</evidence>
<sequence length="464" mass="51888">MKTNDFNCLGKENNEDDSGSSIYELEEEYEEEDAHADPLLKCGDKSVEDPEIITDEKPITSGSSVDDFSSLSKNSRRGVLGMSAFIEETTNRLLPRIVLIACGSFSPPTPMHLRMFEIAKDHFEVNGTHKVIGGIVSPTHDGYGKKGLAAAKHRCAMIKLALQSSSWIRLSDWETQQDGWSRTKTVLQYHQNFMNNYINSPDVKTTMSGDDCLPGWLPNNLRIRKDPVQLKLLCGADMLESFAVPGLWSEADIEDIVAHHGLVVITRSGANPEKFIFDSDVLTKYQRNITLVINWVPNDVSSTVIRRLLARGQSVKYLINDMVIEYIRQNGLFQCKTKYLNSPLEYNISNAFFLNQQYINAQNLSNEQILSDDDHHMAKTDLLLVKNLMHSNPLDNCRNSAILCCGDKHSLMNKQLGKTLHKNKPSAPGQAVQVIAAQSSVRFATTSVSPNDEINTKKLKVADV</sequence>
<accession>A0A1A9ZDT5</accession>
<reference evidence="13" key="2">
    <citation type="submission" date="2020-05" db="UniProtKB">
        <authorList>
            <consortium name="EnsemblMetazoa"/>
        </authorList>
    </citation>
    <scope>IDENTIFICATION</scope>
    <source>
        <strain evidence="13">IAEA</strain>
    </source>
</reference>
<evidence type="ECO:0000256" key="10">
    <source>
        <dbReference type="ARBA" id="ARBA00048721"/>
    </source>
</evidence>
<dbReference type="NCBIfam" id="TIGR00482">
    <property type="entry name" value="nicotinate (nicotinamide) nucleotide adenylyltransferase"/>
    <property type="match status" value="1"/>
</dbReference>
<dbReference type="EnsemblMetazoa" id="GPAI011623-RA">
    <property type="protein sequence ID" value="GPAI011623-PA"/>
    <property type="gene ID" value="GPAI011623"/>
</dbReference>
<dbReference type="Gene3D" id="3.40.50.620">
    <property type="entry name" value="HUPs"/>
    <property type="match status" value="1"/>
</dbReference>
<dbReference type="STRING" id="7398.A0A1A9ZDT5"/>
<keyword evidence="8" id="KW-0067">ATP-binding</keyword>
<comment type="pathway">
    <text evidence="1">Cofactor biosynthesis; NAD(+) biosynthesis; NAD(+) from nicotinamide D-ribonucleotide: step 1/1.</text>
</comment>
<evidence type="ECO:0000256" key="9">
    <source>
        <dbReference type="ARBA" id="ARBA00023027"/>
    </source>
</evidence>
<dbReference type="GO" id="GO:0009435">
    <property type="term" value="P:NAD+ biosynthetic process"/>
    <property type="evidence" value="ECO:0007669"/>
    <property type="project" value="UniProtKB-UniPathway"/>
</dbReference>
<dbReference type="InterPro" id="IPR014729">
    <property type="entry name" value="Rossmann-like_a/b/a_fold"/>
</dbReference>
<dbReference type="PANTHER" id="PTHR12039">
    <property type="entry name" value="NICOTINAMIDE MONONUCLEOTIDE ADENYLYLTRANSFERASE"/>
    <property type="match status" value="1"/>
</dbReference>
<dbReference type="PANTHER" id="PTHR12039:SF0">
    <property type="entry name" value="NICOTINAMIDE-NUCLEOTIDE ADENYLYLTRANSFERASE"/>
    <property type="match status" value="1"/>
</dbReference>
<feature type="region of interest" description="Disordered" evidence="11">
    <location>
        <begin position="1"/>
        <end position="21"/>
    </location>
</feature>
<keyword evidence="7" id="KW-0547">Nucleotide-binding</keyword>
<keyword evidence="6" id="KW-0548">Nucleotidyltransferase</keyword>
<dbReference type="InterPro" id="IPR005248">
    <property type="entry name" value="NadD/NMNAT"/>
</dbReference>
<feature type="domain" description="Cytidyltransferase-like" evidence="12">
    <location>
        <begin position="100"/>
        <end position="307"/>
    </location>
</feature>
<dbReference type="FunFam" id="3.40.50.620:FF:000191">
    <property type="entry name" value="Nicotinamide-nucleotide adenylyltransferase"/>
    <property type="match status" value="1"/>
</dbReference>
<evidence type="ECO:0000256" key="8">
    <source>
        <dbReference type="ARBA" id="ARBA00022840"/>
    </source>
</evidence>
<evidence type="ECO:0000259" key="12">
    <source>
        <dbReference type="Pfam" id="PF01467"/>
    </source>
</evidence>
<evidence type="ECO:0000256" key="2">
    <source>
        <dbReference type="ARBA" id="ARBA00005019"/>
    </source>
</evidence>
<evidence type="ECO:0000256" key="4">
    <source>
        <dbReference type="ARBA" id="ARBA00022642"/>
    </source>
</evidence>
<organism evidence="13 14">
    <name type="scientific">Glossina pallidipes</name>
    <name type="common">Tsetse fly</name>
    <dbReference type="NCBI Taxonomy" id="7398"/>
    <lineage>
        <taxon>Eukaryota</taxon>
        <taxon>Metazoa</taxon>
        <taxon>Ecdysozoa</taxon>
        <taxon>Arthropoda</taxon>
        <taxon>Hexapoda</taxon>
        <taxon>Insecta</taxon>
        <taxon>Pterygota</taxon>
        <taxon>Neoptera</taxon>
        <taxon>Endopterygota</taxon>
        <taxon>Diptera</taxon>
        <taxon>Brachycera</taxon>
        <taxon>Muscomorpha</taxon>
        <taxon>Hippoboscoidea</taxon>
        <taxon>Glossinidae</taxon>
        <taxon>Glossina</taxon>
    </lineage>
</organism>
<dbReference type="GO" id="GO:0005524">
    <property type="term" value="F:ATP binding"/>
    <property type="evidence" value="ECO:0007669"/>
    <property type="project" value="UniProtKB-KW"/>
</dbReference>
<dbReference type="AlphaFoldDB" id="A0A1A9ZDT5"/>
<reference evidence="14" key="1">
    <citation type="submission" date="2014-03" db="EMBL/GenBank/DDBJ databases">
        <authorList>
            <person name="Aksoy S."/>
            <person name="Warren W."/>
            <person name="Wilson R.K."/>
        </authorList>
    </citation>
    <scope>NUCLEOTIDE SEQUENCE [LARGE SCALE GENOMIC DNA]</scope>
    <source>
        <strain evidence="14">IAEA</strain>
    </source>
</reference>
<dbReference type="UniPathway" id="UPA00253">
    <property type="reaction ID" value="UER00332"/>
</dbReference>
<dbReference type="Proteomes" id="UP000092445">
    <property type="component" value="Unassembled WGS sequence"/>
</dbReference>
<keyword evidence="4" id="KW-0662">Pyridine nucleotide biosynthesis</keyword>
<dbReference type="InterPro" id="IPR051182">
    <property type="entry name" value="Euk_NMN_adenylyltrnsfrase"/>
</dbReference>
<evidence type="ECO:0000313" key="13">
    <source>
        <dbReference type="EnsemblMetazoa" id="GPAI011623-PA"/>
    </source>
</evidence>
<dbReference type="Pfam" id="PF01467">
    <property type="entry name" value="CTP_transf_like"/>
    <property type="match status" value="1"/>
</dbReference>
<dbReference type="SUPFAM" id="SSF52374">
    <property type="entry name" value="Nucleotidylyl transferase"/>
    <property type="match status" value="1"/>
</dbReference>
<dbReference type="InterPro" id="IPR004821">
    <property type="entry name" value="Cyt_trans-like"/>
</dbReference>
<proteinExistence type="inferred from homology"/>
<dbReference type="CDD" id="cd09286">
    <property type="entry name" value="NMNAT_Eukarya"/>
    <property type="match status" value="1"/>
</dbReference>
<comment type="catalytic activity">
    <reaction evidence="10">
        <text>nicotinate beta-D-ribonucleotide + ATP + H(+) = deamido-NAD(+) + diphosphate</text>
        <dbReference type="Rhea" id="RHEA:22860"/>
        <dbReference type="ChEBI" id="CHEBI:15378"/>
        <dbReference type="ChEBI" id="CHEBI:30616"/>
        <dbReference type="ChEBI" id="CHEBI:33019"/>
        <dbReference type="ChEBI" id="CHEBI:57502"/>
        <dbReference type="ChEBI" id="CHEBI:58437"/>
        <dbReference type="EC" id="2.7.7.18"/>
    </reaction>
</comment>
<evidence type="ECO:0000256" key="11">
    <source>
        <dbReference type="SAM" id="MobiDB-lite"/>
    </source>
</evidence>
<dbReference type="GO" id="GO:0000309">
    <property type="term" value="F:nicotinamide-nucleotide adenylyltransferase activity"/>
    <property type="evidence" value="ECO:0007669"/>
    <property type="project" value="InterPro"/>
</dbReference>